<dbReference type="PANTHER" id="PTHR19338:SF60">
    <property type="entry name" value="NB-ARC DOMAIN-CONTAINING PROTEIN"/>
    <property type="match status" value="1"/>
</dbReference>
<comment type="caution">
    <text evidence="3">The sequence shown here is derived from an EMBL/GenBank/DDBJ whole genome shotgun (WGS) entry which is preliminary data.</text>
</comment>
<feature type="domain" description="NB-ARC" evidence="2">
    <location>
        <begin position="88"/>
        <end position="127"/>
    </location>
</feature>
<dbReference type="AlphaFoldDB" id="A0A2G2YV87"/>
<name>A0A2G2YV87_CAPAN</name>
<accession>A0A2G2YV87</accession>
<protein>
    <recommendedName>
        <fullName evidence="2">NB-ARC domain-containing protein</fullName>
    </recommendedName>
</protein>
<dbReference type="EMBL" id="AYRZ02000009">
    <property type="protein sequence ID" value="PHT73656.1"/>
    <property type="molecule type" value="Genomic_DNA"/>
</dbReference>
<proteinExistence type="predicted"/>
<reference evidence="3 4" key="2">
    <citation type="journal article" date="2017" name="Genome Biol.">
        <title>New reference genome sequences of hot pepper reveal the massive evolution of plant disease-resistance genes by retroduplication.</title>
        <authorList>
            <person name="Kim S."/>
            <person name="Park J."/>
            <person name="Yeom S.I."/>
            <person name="Kim Y.M."/>
            <person name="Seo E."/>
            <person name="Kim K.T."/>
            <person name="Kim M.S."/>
            <person name="Lee J.M."/>
            <person name="Cheong K."/>
            <person name="Shin H.S."/>
            <person name="Kim S.B."/>
            <person name="Han K."/>
            <person name="Lee J."/>
            <person name="Park M."/>
            <person name="Lee H.A."/>
            <person name="Lee H.Y."/>
            <person name="Lee Y."/>
            <person name="Oh S."/>
            <person name="Lee J.H."/>
            <person name="Choi E."/>
            <person name="Choi E."/>
            <person name="Lee S.E."/>
            <person name="Jeon J."/>
            <person name="Kim H."/>
            <person name="Choi G."/>
            <person name="Song H."/>
            <person name="Lee J."/>
            <person name="Lee S.C."/>
            <person name="Kwon J.K."/>
            <person name="Lee H.Y."/>
            <person name="Koo N."/>
            <person name="Hong Y."/>
            <person name="Kim R.W."/>
            <person name="Kang W.H."/>
            <person name="Huh J.H."/>
            <person name="Kang B.C."/>
            <person name="Yang T.J."/>
            <person name="Lee Y.H."/>
            <person name="Bennetzen J.L."/>
            <person name="Choi D."/>
        </authorList>
    </citation>
    <scope>NUCLEOTIDE SEQUENCE [LARGE SCALE GENOMIC DNA]</scope>
    <source>
        <strain evidence="4">cv. CM334</strain>
    </source>
</reference>
<organism evidence="3 4">
    <name type="scientific">Capsicum annuum</name>
    <name type="common">Capsicum pepper</name>
    <dbReference type="NCBI Taxonomy" id="4072"/>
    <lineage>
        <taxon>Eukaryota</taxon>
        <taxon>Viridiplantae</taxon>
        <taxon>Streptophyta</taxon>
        <taxon>Embryophyta</taxon>
        <taxon>Tracheophyta</taxon>
        <taxon>Spermatophyta</taxon>
        <taxon>Magnoliopsida</taxon>
        <taxon>eudicotyledons</taxon>
        <taxon>Gunneridae</taxon>
        <taxon>Pentapetalae</taxon>
        <taxon>asterids</taxon>
        <taxon>lamiids</taxon>
        <taxon>Solanales</taxon>
        <taxon>Solanaceae</taxon>
        <taxon>Solanoideae</taxon>
        <taxon>Capsiceae</taxon>
        <taxon>Capsicum</taxon>
    </lineage>
</organism>
<dbReference type="Gene3D" id="3.40.50.300">
    <property type="entry name" value="P-loop containing nucleotide triphosphate hydrolases"/>
    <property type="match status" value="1"/>
</dbReference>
<dbReference type="Gramene" id="PHT73656">
    <property type="protein sequence ID" value="PHT73656"/>
    <property type="gene ID" value="T459_24441"/>
</dbReference>
<feature type="coiled-coil region" evidence="1">
    <location>
        <begin position="29"/>
        <end position="56"/>
    </location>
</feature>
<evidence type="ECO:0000313" key="4">
    <source>
        <dbReference type="Proteomes" id="UP000222542"/>
    </source>
</evidence>
<dbReference type="GO" id="GO:0043531">
    <property type="term" value="F:ADP binding"/>
    <property type="evidence" value="ECO:0007669"/>
    <property type="project" value="InterPro"/>
</dbReference>
<evidence type="ECO:0000259" key="2">
    <source>
        <dbReference type="Pfam" id="PF00931"/>
    </source>
</evidence>
<dbReference type="Pfam" id="PF00931">
    <property type="entry name" value="NB-ARC"/>
    <property type="match status" value="1"/>
</dbReference>
<dbReference type="SUPFAM" id="SSF52540">
    <property type="entry name" value="P-loop containing nucleoside triphosphate hydrolases"/>
    <property type="match status" value="1"/>
</dbReference>
<dbReference type="InterPro" id="IPR002182">
    <property type="entry name" value="NB-ARC"/>
</dbReference>
<dbReference type="Gene3D" id="1.20.5.4130">
    <property type="match status" value="1"/>
</dbReference>
<evidence type="ECO:0000313" key="3">
    <source>
        <dbReference type="EMBL" id="PHT73656.1"/>
    </source>
</evidence>
<dbReference type="PANTHER" id="PTHR19338">
    <property type="entry name" value="TRANSLOCASE OF INNER MITOCHONDRIAL MEMBRANE 13 HOMOLOG"/>
    <property type="match status" value="1"/>
</dbReference>
<reference evidence="3 4" key="1">
    <citation type="journal article" date="2014" name="Nat. Genet.">
        <title>Genome sequence of the hot pepper provides insights into the evolution of pungency in Capsicum species.</title>
        <authorList>
            <person name="Kim S."/>
            <person name="Park M."/>
            <person name="Yeom S.I."/>
            <person name="Kim Y.M."/>
            <person name="Lee J.M."/>
            <person name="Lee H.A."/>
            <person name="Seo E."/>
            <person name="Choi J."/>
            <person name="Cheong K."/>
            <person name="Kim K.T."/>
            <person name="Jung K."/>
            <person name="Lee G.W."/>
            <person name="Oh S.K."/>
            <person name="Bae C."/>
            <person name="Kim S.B."/>
            <person name="Lee H.Y."/>
            <person name="Kim S.Y."/>
            <person name="Kim M.S."/>
            <person name="Kang B.C."/>
            <person name="Jo Y.D."/>
            <person name="Yang H.B."/>
            <person name="Jeong H.J."/>
            <person name="Kang W.H."/>
            <person name="Kwon J.K."/>
            <person name="Shin C."/>
            <person name="Lim J.Y."/>
            <person name="Park J.H."/>
            <person name="Huh J.H."/>
            <person name="Kim J.S."/>
            <person name="Kim B.D."/>
            <person name="Cohen O."/>
            <person name="Paran I."/>
            <person name="Suh M.C."/>
            <person name="Lee S.B."/>
            <person name="Kim Y.K."/>
            <person name="Shin Y."/>
            <person name="Noh S.J."/>
            <person name="Park J."/>
            <person name="Seo Y.S."/>
            <person name="Kwon S.Y."/>
            <person name="Kim H.A."/>
            <person name="Park J.M."/>
            <person name="Kim H.J."/>
            <person name="Choi S.B."/>
            <person name="Bosland P.W."/>
            <person name="Reeves G."/>
            <person name="Jo S.H."/>
            <person name="Lee B.W."/>
            <person name="Cho H.T."/>
            <person name="Choi H.S."/>
            <person name="Lee M.S."/>
            <person name="Yu Y."/>
            <person name="Do Choi Y."/>
            <person name="Park B.S."/>
            <person name="van Deynze A."/>
            <person name="Ashrafi H."/>
            <person name="Hill T."/>
            <person name="Kim W.T."/>
            <person name="Pai H.S."/>
            <person name="Ahn H.K."/>
            <person name="Yeam I."/>
            <person name="Giovannoni J.J."/>
            <person name="Rose J.K."/>
            <person name="Sorensen I."/>
            <person name="Lee S.J."/>
            <person name="Kim R.W."/>
            <person name="Choi I.Y."/>
            <person name="Choi B.S."/>
            <person name="Lim J.S."/>
            <person name="Lee Y.H."/>
            <person name="Choi D."/>
        </authorList>
    </citation>
    <scope>NUCLEOTIDE SEQUENCE [LARGE SCALE GENOMIC DNA]</scope>
    <source>
        <strain evidence="4">cv. CM334</strain>
    </source>
</reference>
<keyword evidence="4" id="KW-1185">Reference proteome</keyword>
<keyword evidence="1" id="KW-0175">Coiled coil</keyword>
<dbReference type="Proteomes" id="UP000222542">
    <property type="component" value="Unassembled WGS sequence"/>
</dbReference>
<sequence>MSKPLGTELSGTCVGGRLQVLSGTSREIYEELCESLQQVAKDIDRIQEESKKIQDHKGRQASTWSLARDTSTEKLPNLEVSNNMVGRDKEKKRVLEELRGGSSDELKIIPIVGMGGIGKTTLAKQVLTILRFSPDLMFVLGLLYLKNIM</sequence>
<dbReference type="InterPro" id="IPR027417">
    <property type="entry name" value="P-loop_NTPase"/>
</dbReference>
<evidence type="ECO:0000256" key="1">
    <source>
        <dbReference type="SAM" id="Coils"/>
    </source>
</evidence>
<gene>
    <name evidence="3" type="ORF">T459_24441</name>
</gene>